<organism evidence="1 2">
    <name type="scientific">Cinara cedri</name>
    <dbReference type="NCBI Taxonomy" id="506608"/>
    <lineage>
        <taxon>Eukaryota</taxon>
        <taxon>Metazoa</taxon>
        <taxon>Ecdysozoa</taxon>
        <taxon>Arthropoda</taxon>
        <taxon>Hexapoda</taxon>
        <taxon>Insecta</taxon>
        <taxon>Pterygota</taxon>
        <taxon>Neoptera</taxon>
        <taxon>Paraneoptera</taxon>
        <taxon>Hemiptera</taxon>
        <taxon>Sternorrhyncha</taxon>
        <taxon>Aphidomorpha</taxon>
        <taxon>Aphidoidea</taxon>
        <taxon>Aphididae</taxon>
        <taxon>Lachninae</taxon>
        <taxon>Cinara</taxon>
    </lineage>
</organism>
<keyword evidence="2" id="KW-1185">Reference proteome</keyword>
<dbReference type="OrthoDB" id="1101576at2759"/>
<evidence type="ECO:0000313" key="2">
    <source>
        <dbReference type="Proteomes" id="UP000325440"/>
    </source>
</evidence>
<proteinExistence type="predicted"/>
<name>A0A5E4MFI8_9HEMI</name>
<dbReference type="AlphaFoldDB" id="A0A5E4MFI8"/>
<protein>
    <submittedName>
        <fullName evidence="1">Uncharacterized protein</fullName>
    </submittedName>
</protein>
<dbReference type="EMBL" id="CABPRJ010000487">
    <property type="protein sequence ID" value="VVC29106.1"/>
    <property type="molecule type" value="Genomic_DNA"/>
</dbReference>
<gene>
    <name evidence="1" type="ORF">CINCED_3A021613</name>
</gene>
<sequence length="77" mass="9243">MVIKLQRWALKLEQGSFNVFPVLHDFLETNEVNIDKSTTTTIRDHLESLSSNLRNYFPKIEEEIQWIRNPFEEDYSK</sequence>
<accession>A0A5E4MFI8</accession>
<evidence type="ECO:0000313" key="1">
    <source>
        <dbReference type="EMBL" id="VVC29106.1"/>
    </source>
</evidence>
<reference evidence="1 2" key="1">
    <citation type="submission" date="2019-08" db="EMBL/GenBank/DDBJ databases">
        <authorList>
            <person name="Alioto T."/>
            <person name="Alioto T."/>
            <person name="Gomez Garrido J."/>
        </authorList>
    </citation>
    <scope>NUCLEOTIDE SEQUENCE [LARGE SCALE GENOMIC DNA]</scope>
</reference>
<dbReference type="Proteomes" id="UP000325440">
    <property type="component" value="Unassembled WGS sequence"/>
</dbReference>